<dbReference type="Pfam" id="PF13545">
    <property type="entry name" value="HTH_Crp_2"/>
    <property type="match status" value="1"/>
</dbReference>
<keyword evidence="3" id="KW-0804">Transcription</keyword>
<organism evidence="5 6">
    <name type="scientific">Floridaenema evergladense BLCC-F167</name>
    <dbReference type="NCBI Taxonomy" id="3153639"/>
    <lineage>
        <taxon>Bacteria</taxon>
        <taxon>Bacillati</taxon>
        <taxon>Cyanobacteriota</taxon>
        <taxon>Cyanophyceae</taxon>
        <taxon>Oscillatoriophycideae</taxon>
        <taxon>Aerosakkonematales</taxon>
        <taxon>Aerosakkonemataceae</taxon>
        <taxon>Floridanema</taxon>
        <taxon>Floridanema evergladense</taxon>
    </lineage>
</organism>
<dbReference type="InterPro" id="IPR012318">
    <property type="entry name" value="HTH_CRP"/>
</dbReference>
<evidence type="ECO:0000256" key="2">
    <source>
        <dbReference type="ARBA" id="ARBA00023125"/>
    </source>
</evidence>
<sequence length="203" mass="23214">MTATLPGIPLSNSTIGSSRLSHLRIVYPQQVFKRKNLLLLKSDNFWKIEAGVVRSLTWDTEGRIMTLGFWGKGDIVGTPLSRIKPYQMECLSEVKVTEISPESSYLEKALLVHIWKNEEFLSIINQFLVADRLFTLLEWLASQFGQSTSEGILLNLYLTHQDFADTIAATRVTVTRLMKQFEQEGKIKREGRLLKIFSNYAKD</sequence>
<protein>
    <submittedName>
        <fullName evidence="5">Crp/Fnr family transcriptional regulator</fullName>
    </submittedName>
</protein>
<evidence type="ECO:0000259" key="4">
    <source>
        <dbReference type="PROSITE" id="PS51063"/>
    </source>
</evidence>
<dbReference type="SMART" id="SM00419">
    <property type="entry name" value="HTH_CRP"/>
    <property type="match status" value="1"/>
</dbReference>
<reference evidence="5 6" key="1">
    <citation type="submission" date="2024-09" db="EMBL/GenBank/DDBJ databases">
        <title>Floridaenema gen nov. (Aerosakkonemataceae, Aerosakkonematales ord. nov., Cyanobacteria) from benthic tropical and subtropical fresh waters, with the description of four new species.</title>
        <authorList>
            <person name="Moretto J.A."/>
            <person name="Berthold D.E."/>
            <person name="Lefler F.W."/>
            <person name="Huang I.-S."/>
            <person name="Laughinghouse H. IV."/>
        </authorList>
    </citation>
    <scope>NUCLEOTIDE SEQUENCE [LARGE SCALE GENOMIC DNA]</scope>
    <source>
        <strain evidence="5 6">BLCC-F167</strain>
    </source>
</reference>
<gene>
    <name evidence="5" type="ORF">ACE1CA_15615</name>
</gene>
<keyword evidence="2" id="KW-0238">DNA-binding</keyword>
<evidence type="ECO:0000313" key="6">
    <source>
        <dbReference type="Proteomes" id="UP001576780"/>
    </source>
</evidence>
<feature type="domain" description="HTH crp-type" evidence="4">
    <location>
        <begin position="127"/>
        <end position="200"/>
    </location>
</feature>
<dbReference type="Proteomes" id="UP001576780">
    <property type="component" value="Unassembled WGS sequence"/>
</dbReference>
<dbReference type="InterPro" id="IPR036390">
    <property type="entry name" value="WH_DNA-bd_sf"/>
</dbReference>
<dbReference type="InterPro" id="IPR036388">
    <property type="entry name" value="WH-like_DNA-bd_sf"/>
</dbReference>
<proteinExistence type="predicted"/>
<comment type="caution">
    <text evidence="5">The sequence shown here is derived from an EMBL/GenBank/DDBJ whole genome shotgun (WGS) entry which is preliminary data.</text>
</comment>
<dbReference type="SUPFAM" id="SSF46785">
    <property type="entry name" value="Winged helix' DNA-binding domain"/>
    <property type="match status" value="1"/>
</dbReference>
<keyword evidence="6" id="KW-1185">Reference proteome</keyword>
<dbReference type="RefSeq" id="WP_413278357.1">
    <property type="nucleotide sequence ID" value="NZ_JBHFNT010000133.1"/>
</dbReference>
<accession>A0ABV4WLJ3</accession>
<dbReference type="Gene3D" id="2.60.120.10">
    <property type="entry name" value="Jelly Rolls"/>
    <property type="match status" value="1"/>
</dbReference>
<dbReference type="EMBL" id="JBHFNT010000133">
    <property type="protein sequence ID" value="MFB2835958.1"/>
    <property type="molecule type" value="Genomic_DNA"/>
</dbReference>
<dbReference type="InterPro" id="IPR018490">
    <property type="entry name" value="cNMP-bd_dom_sf"/>
</dbReference>
<dbReference type="CDD" id="cd00092">
    <property type="entry name" value="HTH_CRP"/>
    <property type="match status" value="1"/>
</dbReference>
<keyword evidence="1" id="KW-0805">Transcription regulation</keyword>
<dbReference type="SUPFAM" id="SSF51206">
    <property type="entry name" value="cAMP-binding domain-like"/>
    <property type="match status" value="1"/>
</dbReference>
<name>A0ABV4WLJ3_9CYAN</name>
<evidence type="ECO:0000256" key="1">
    <source>
        <dbReference type="ARBA" id="ARBA00023015"/>
    </source>
</evidence>
<evidence type="ECO:0000256" key="3">
    <source>
        <dbReference type="ARBA" id="ARBA00023163"/>
    </source>
</evidence>
<dbReference type="Gene3D" id="1.10.10.10">
    <property type="entry name" value="Winged helix-like DNA-binding domain superfamily/Winged helix DNA-binding domain"/>
    <property type="match status" value="1"/>
</dbReference>
<dbReference type="PROSITE" id="PS51063">
    <property type="entry name" value="HTH_CRP_2"/>
    <property type="match status" value="1"/>
</dbReference>
<dbReference type="InterPro" id="IPR014710">
    <property type="entry name" value="RmlC-like_jellyroll"/>
</dbReference>
<evidence type="ECO:0000313" key="5">
    <source>
        <dbReference type="EMBL" id="MFB2835958.1"/>
    </source>
</evidence>